<protein>
    <recommendedName>
        <fullName evidence="4">BTB domain-containing protein</fullName>
    </recommendedName>
</protein>
<feature type="compositionally biased region" description="Low complexity" evidence="1">
    <location>
        <begin position="110"/>
        <end position="122"/>
    </location>
</feature>
<evidence type="ECO:0000313" key="2">
    <source>
        <dbReference type="EMBL" id="PLN81851.1"/>
    </source>
</evidence>
<dbReference type="SUPFAM" id="SSF54695">
    <property type="entry name" value="POZ domain"/>
    <property type="match status" value="1"/>
</dbReference>
<evidence type="ECO:0000256" key="1">
    <source>
        <dbReference type="SAM" id="MobiDB-lite"/>
    </source>
</evidence>
<proteinExistence type="predicted"/>
<gene>
    <name evidence="2" type="ORF">BDW42DRAFT_193425</name>
</gene>
<accession>A0A2J5HWW8</accession>
<dbReference type="InterPro" id="IPR011333">
    <property type="entry name" value="SKP1/BTB/POZ_sf"/>
</dbReference>
<dbReference type="AlphaFoldDB" id="A0A2J5HWW8"/>
<feature type="region of interest" description="Disordered" evidence="1">
    <location>
        <begin position="100"/>
        <end position="141"/>
    </location>
</feature>
<keyword evidence="3" id="KW-1185">Reference proteome</keyword>
<dbReference type="Gene3D" id="3.30.710.10">
    <property type="entry name" value="Potassium Channel Kv1.1, Chain A"/>
    <property type="match status" value="1"/>
</dbReference>
<organism evidence="2 3">
    <name type="scientific">Aspergillus taichungensis</name>
    <dbReference type="NCBI Taxonomy" id="482145"/>
    <lineage>
        <taxon>Eukaryota</taxon>
        <taxon>Fungi</taxon>
        <taxon>Dikarya</taxon>
        <taxon>Ascomycota</taxon>
        <taxon>Pezizomycotina</taxon>
        <taxon>Eurotiomycetes</taxon>
        <taxon>Eurotiomycetidae</taxon>
        <taxon>Eurotiales</taxon>
        <taxon>Aspergillaceae</taxon>
        <taxon>Aspergillus</taxon>
        <taxon>Aspergillus subgen. Circumdati</taxon>
    </lineage>
</organism>
<sequence length="334" mass="37690">MEGTFGRFITSPLFTFQIGPEKKEFTVHSQPLAQLSDVLDKLINGNMLEAKTRRVDWSDVDEDTFVRLCEYAYLHDYTPPSSQEVSVCAKVSWGGFAEHAVGEQPPTPEAEPALESEPAFEPQSAFESQPTPVEEDQWGFGFHGTYSKRGKRRIREERLSLLKLPKPASPVVEDLLPYKEKSIWTRHLKDSFSSAALDATGDNTNQAREARFLPQANTQDQDFTPVFLGHARLYLLADKYMIGSLRQLALSKLAQTLFNFTLYRQSVPAVIECVRFVYAEKACFAFVTAPLRKLITSYVVSVLGQLGDDKRFEALLEEGGEFVADFWRAVWKAG</sequence>
<reference evidence="3" key="1">
    <citation type="submission" date="2017-12" db="EMBL/GenBank/DDBJ databases">
        <authorList>
            <consortium name="DOE Joint Genome Institute"/>
            <person name="Mondo S.J."/>
            <person name="Kjaerbolling I."/>
            <person name="Vesth T.C."/>
            <person name="Frisvad J.C."/>
            <person name="Nybo J.L."/>
            <person name="Theobald S."/>
            <person name="Kuo A."/>
            <person name="Bowyer P."/>
            <person name="Matsuda Y."/>
            <person name="Lyhne E.K."/>
            <person name="Kogle M.E."/>
            <person name="Clum A."/>
            <person name="Lipzen A."/>
            <person name="Salamov A."/>
            <person name="Ngan C.Y."/>
            <person name="Daum C."/>
            <person name="Chiniquy J."/>
            <person name="Barry K."/>
            <person name="LaButti K."/>
            <person name="Haridas S."/>
            <person name="Simmons B.A."/>
            <person name="Magnuson J.K."/>
            <person name="Mortensen U.H."/>
            <person name="Larsen T.O."/>
            <person name="Grigoriev I.V."/>
            <person name="Baker S.E."/>
            <person name="Andersen M.R."/>
            <person name="Nordberg H.P."/>
            <person name="Cantor M.N."/>
            <person name="Hua S.X."/>
        </authorList>
    </citation>
    <scope>NUCLEOTIDE SEQUENCE [LARGE SCALE GENOMIC DNA]</scope>
    <source>
        <strain evidence="3">IBT 19404</strain>
    </source>
</reference>
<evidence type="ECO:0000313" key="3">
    <source>
        <dbReference type="Proteomes" id="UP000235023"/>
    </source>
</evidence>
<dbReference type="EMBL" id="KZ559532">
    <property type="protein sequence ID" value="PLN81851.1"/>
    <property type="molecule type" value="Genomic_DNA"/>
</dbReference>
<dbReference type="OrthoDB" id="9997739at2759"/>
<dbReference type="PANTHER" id="PTHR47843">
    <property type="entry name" value="BTB DOMAIN-CONTAINING PROTEIN-RELATED"/>
    <property type="match status" value="1"/>
</dbReference>
<dbReference type="Proteomes" id="UP000235023">
    <property type="component" value="Unassembled WGS sequence"/>
</dbReference>
<evidence type="ECO:0008006" key="4">
    <source>
        <dbReference type="Google" id="ProtNLM"/>
    </source>
</evidence>
<name>A0A2J5HWW8_9EURO</name>